<feature type="region of interest" description="Disordered" evidence="1">
    <location>
        <begin position="276"/>
        <end position="295"/>
    </location>
</feature>
<feature type="transmembrane region" description="Helical" evidence="2">
    <location>
        <begin position="232"/>
        <end position="258"/>
    </location>
</feature>
<reference evidence="3 4" key="1">
    <citation type="submission" date="2024-02" db="EMBL/GenBank/DDBJ databases">
        <authorList>
            <person name="Chen Y."/>
            <person name="Shah S."/>
            <person name="Dougan E. K."/>
            <person name="Thang M."/>
            <person name="Chan C."/>
        </authorList>
    </citation>
    <scope>NUCLEOTIDE SEQUENCE [LARGE SCALE GENOMIC DNA]</scope>
</reference>
<proteinExistence type="predicted"/>
<feature type="compositionally biased region" description="Polar residues" evidence="1">
    <location>
        <begin position="284"/>
        <end position="295"/>
    </location>
</feature>
<feature type="transmembrane region" description="Helical" evidence="2">
    <location>
        <begin position="146"/>
        <end position="169"/>
    </location>
</feature>
<feature type="transmembrane region" description="Helical" evidence="2">
    <location>
        <begin position="347"/>
        <end position="370"/>
    </location>
</feature>
<feature type="transmembrane region" description="Helical" evidence="2">
    <location>
        <begin position="198"/>
        <end position="220"/>
    </location>
</feature>
<evidence type="ECO:0000313" key="3">
    <source>
        <dbReference type="EMBL" id="CAK9031549.1"/>
    </source>
</evidence>
<dbReference type="Proteomes" id="UP001642464">
    <property type="component" value="Unassembled WGS sequence"/>
</dbReference>
<feature type="non-terminal residue" evidence="3">
    <location>
        <position position="1"/>
    </location>
</feature>
<keyword evidence="2" id="KW-0812">Transmembrane</keyword>
<evidence type="ECO:0000313" key="4">
    <source>
        <dbReference type="Proteomes" id="UP001642464"/>
    </source>
</evidence>
<protein>
    <submittedName>
        <fullName evidence="3">Uncharacterized protein</fullName>
    </submittedName>
</protein>
<sequence>DLKQVLWWVAFCMSLLMMILSFAALVLISTRQYGTWWQFKRFVWRCIHKLPLRGQRSNTLASKGSSGVVEVNSKDRSSWRDSMLSSKAARLPPIARVLRIKIQFQNLLSFGVVLMFFCSGMALAVYEGLQLNGVSRAEESPAVHLADFSLASTTTLFFLGLWLVAFKWYDSLPNLRRVGRLFEVNSLLIQNPNAFKHWCRFCSLLTGAFLNALFWVVPLIDPNLRDRANRISFFAMLVALAVWLLSMILLVSLLLSVFSKSHRFLSDHEAAFELSDTKPPSGRGRSNTGGTVSSMGSFGSPETLFSQEYHRMKVTLGCTLLWTVVLGLFGCALLLGTLFLEPFMRNIYVVFSGLAIAGSAGSMILLYYVIFRPIVPCC</sequence>
<evidence type="ECO:0000256" key="2">
    <source>
        <dbReference type="SAM" id="Phobius"/>
    </source>
</evidence>
<feature type="non-terminal residue" evidence="3">
    <location>
        <position position="378"/>
    </location>
</feature>
<keyword evidence="4" id="KW-1185">Reference proteome</keyword>
<keyword evidence="2" id="KW-1133">Transmembrane helix</keyword>
<comment type="caution">
    <text evidence="3">The sequence shown here is derived from an EMBL/GenBank/DDBJ whole genome shotgun (WGS) entry which is preliminary data.</text>
</comment>
<evidence type="ECO:0000256" key="1">
    <source>
        <dbReference type="SAM" id="MobiDB-lite"/>
    </source>
</evidence>
<gene>
    <name evidence="3" type="ORF">SCF082_LOCUS19682</name>
</gene>
<feature type="transmembrane region" description="Helical" evidence="2">
    <location>
        <begin position="106"/>
        <end position="126"/>
    </location>
</feature>
<keyword evidence="2" id="KW-0472">Membrane</keyword>
<dbReference type="EMBL" id="CAXAMM010013500">
    <property type="protein sequence ID" value="CAK9031549.1"/>
    <property type="molecule type" value="Genomic_DNA"/>
</dbReference>
<feature type="transmembrane region" description="Helical" evidence="2">
    <location>
        <begin position="6"/>
        <end position="28"/>
    </location>
</feature>
<feature type="transmembrane region" description="Helical" evidence="2">
    <location>
        <begin position="314"/>
        <end position="335"/>
    </location>
</feature>
<accession>A0ABP0KYT9</accession>
<organism evidence="3 4">
    <name type="scientific">Durusdinium trenchii</name>
    <dbReference type="NCBI Taxonomy" id="1381693"/>
    <lineage>
        <taxon>Eukaryota</taxon>
        <taxon>Sar</taxon>
        <taxon>Alveolata</taxon>
        <taxon>Dinophyceae</taxon>
        <taxon>Suessiales</taxon>
        <taxon>Symbiodiniaceae</taxon>
        <taxon>Durusdinium</taxon>
    </lineage>
</organism>
<name>A0ABP0KYT9_9DINO</name>